<evidence type="ECO:0000313" key="1">
    <source>
        <dbReference type="EMBL" id="EHL15070.1"/>
    </source>
</evidence>
<dbReference type="GO" id="GO:0005829">
    <property type="term" value="C:cytosol"/>
    <property type="evidence" value="ECO:0007669"/>
    <property type="project" value="TreeGrafter"/>
</dbReference>
<proteinExistence type="predicted"/>
<dbReference type="BioCyc" id="EBAC796937-HMP:GMGH-2011-MONOMER"/>
<dbReference type="InterPro" id="IPR023214">
    <property type="entry name" value="HAD_sf"/>
</dbReference>
<dbReference type="SFLD" id="SFLDG01140">
    <property type="entry name" value="C2.B:_Phosphomannomutase_and_P"/>
    <property type="match status" value="1"/>
</dbReference>
<dbReference type="Proteomes" id="UP000006437">
    <property type="component" value="Unassembled WGS sequence"/>
</dbReference>
<dbReference type="GO" id="GO:0000287">
    <property type="term" value="F:magnesium ion binding"/>
    <property type="evidence" value="ECO:0007669"/>
    <property type="project" value="TreeGrafter"/>
</dbReference>
<dbReference type="RefSeq" id="WP_009526219.1">
    <property type="nucleotide sequence ID" value="NZ_JH414564.1"/>
</dbReference>
<dbReference type="GO" id="GO:0016791">
    <property type="term" value="F:phosphatase activity"/>
    <property type="evidence" value="ECO:0007669"/>
    <property type="project" value="TreeGrafter"/>
</dbReference>
<gene>
    <name evidence="1" type="ORF">HMPREF9629_02003</name>
</gene>
<organism evidence="1 2">
    <name type="scientific">Peptoanaerobacter stomatis</name>
    <dbReference type="NCBI Taxonomy" id="796937"/>
    <lineage>
        <taxon>Bacteria</taxon>
        <taxon>Bacillati</taxon>
        <taxon>Bacillota</taxon>
        <taxon>Clostridia</taxon>
        <taxon>Peptostreptococcales</taxon>
        <taxon>Filifactoraceae</taxon>
        <taxon>Peptoanaerobacter</taxon>
    </lineage>
</organism>
<dbReference type="EMBL" id="AFZE01000016">
    <property type="protein sequence ID" value="EHL15070.1"/>
    <property type="molecule type" value="Genomic_DNA"/>
</dbReference>
<dbReference type="InterPro" id="IPR000150">
    <property type="entry name" value="Cof"/>
</dbReference>
<accession>G9X0R7</accession>
<dbReference type="NCBIfam" id="TIGR00099">
    <property type="entry name" value="Cof-subfamily"/>
    <property type="match status" value="1"/>
</dbReference>
<dbReference type="AlphaFoldDB" id="G9X0R7"/>
<dbReference type="PANTHER" id="PTHR10000">
    <property type="entry name" value="PHOSPHOSERINE PHOSPHATASE"/>
    <property type="match status" value="1"/>
</dbReference>
<reference evidence="1 2" key="1">
    <citation type="submission" date="2011-08" db="EMBL/GenBank/DDBJ databases">
        <title>The Genome Sequence of Eubacteriaceae bacterium ACC19a.</title>
        <authorList>
            <consortium name="The Broad Institute Genome Sequencing Platform"/>
            <person name="Earl A."/>
            <person name="Ward D."/>
            <person name="Feldgarden M."/>
            <person name="Gevers D."/>
            <person name="Sizova M."/>
            <person name="Hazen A."/>
            <person name="Epstein S."/>
            <person name="Young S.K."/>
            <person name="Zeng Q."/>
            <person name="Gargeya S."/>
            <person name="Fitzgerald M."/>
            <person name="Haas B."/>
            <person name="Abouelleil A."/>
            <person name="Alvarado L."/>
            <person name="Arachchi H.M."/>
            <person name="Berlin A."/>
            <person name="Brown A."/>
            <person name="Chapman S.B."/>
            <person name="Chen Z."/>
            <person name="Dunbar C."/>
            <person name="Freedman E."/>
            <person name="Gearin G."/>
            <person name="Gellesch M."/>
            <person name="Goldberg J."/>
            <person name="Griggs A."/>
            <person name="Gujja S."/>
            <person name="Heiman D."/>
            <person name="Howarth C."/>
            <person name="Larson L."/>
            <person name="Lui A."/>
            <person name="MacDonald P.J.P."/>
            <person name="Montmayeur A."/>
            <person name="Murphy C."/>
            <person name="Neiman D."/>
            <person name="Pearson M."/>
            <person name="Priest M."/>
            <person name="Roberts A."/>
            <person name="Saif S."/>
            <person name="Shea T."/>
            <person name="Shenoy N."/>
            <person name="Sisk P."/>
            <person name="Stolte C."/>
            <person name="Sykes S."/>
            <person name="Wortman J."/>
            <person name="Nusbaum C."/>
            <person name="Birren B."/>
        </authorList>
    </citation>
    <scope>NUCLEOTIDE SEQUENCE [LARGE SCALE GENOMIC DNA]</scope>
    <source>
        <strain evidence="1 2">ACC19a</strain>
    </source>
</reference>
<dbReference type="SFLD" id="SFLDS00003">
    <property type="entry name" value="Haloacid_Dehalogenase"/>
    <property type="match status" value="1"/>
</dbReference>
<protein>
    <recommendedName>
        <fullName evidence="3">Cof-like hydrolase</fullName>
    </recommendedName>
</protein>
<dbReference type="PANTHER" id="PTHR10000:SF55">
    <property type="entry name" value="5-AMINO-6-(5-PHOSPHO-D-RIBITYLAMINO)URACIL PHOSPHATASE YCSE"/>
    <property type="match status" value="1"/>
</dbReference>
<dbReference type="SUPFAM" id="SSF56784">
    <property type="entry name" value="HAD-like"/>
    <property type="match status" value="1"/>
</dbReference>
<dbReference type="InterPro" id="IPR036412">
    <property type="entry name" value="HAD-like_sf"/>
</dbReference>
<evidence type="ECO:0000313" key="2">
    <source>
        <dbReference type="Proteomes" id="UP000006437"/>
    </source>
</evidence>
<dbReference type="NCBIfam" id="TIGR01484">
    <property type="entry name" value="HAD-SF-IIB"/>
    <property type="match status" value="1"/>
</dbReference>
<dbReference type="HOGENOM" id="CLU_044146_0_1_9"/>
<dbReference type="InterPro" id="IPR006379">
    <property type="entry name" value="HAD-SF_hydro_IIB"/>
</dbReference>
<evidence type="ECO:0008006" key="3">
    <source>
        <dbReference type="Google" id="ProtNLM"/>
    </source>
</evidence>
<dbReference type="Gene3D" id="3.40.50.1000">
    <property type="entry name" value="HAD superfamily/HAD-like"/>
    <property type="match status" value="1"/>
</dbReference>
<comment type="caution">
    <text evidence="1">The sequence shown here is derived from an EMBL/GenBank/DDBJ whole genome shotgun (WGS) entry which is preliminary data.</text>
</comment>
<name>G9X0R7_9FIRM</name>
<dbReference type="Gene3D" id="3.30.1240.10">
    <property type="match status" value="1"/>
</dbReference>
<sequence>MIKLVALDLDGTLLGSDKQISSQNVEIIKKHHEKGINFVICTGRTLSEVYHIDSIKNLLPYTDYTILTNGSACIDKTGNTIFDIRINSEDVKNIHSKLDHMSMMFELYSNGKVICSEKSLKEYKDYINPDFYKLVEDTRMTVPDILKFSEDEQGGINMILASFLSNSDMKKAYEAVNTMDYYITQVGERAIEVHHSSVDKGNGISNLAEKLGINKENILSIGDSHNDLTMRKAVGTLVSMGNGIDELKDISDFITSTNDDFGVYHALNKLL</sequence>
<dbReference type="Pfam" id="PF08282">
    <property type="entry name" value="Hydrolase_3"/>
    <property type="match status" value="1"/>
</dbReference>